<evidence type="ECO:0000313" key="4">
    <source>
        <dbReference type="Proteomes" id="UP000552700"/>
    </source>
</evidence>
<dbReference type="PANTHER" id="PTHR21666:SF289">
    <property type="entry name" value="L-ALA--D-GLU ENDOPEPTIDASE"/>
    <property type="match status" value="1"/>
</dbReference>
<reference evidence="3 4" key="1">
    <citation type="submission" date="2020-08" db="EMBL/GenBank/DDBJ databases">
        <title>Genomic Encyclopedia of Type Strains, Phase IV (KMG-IV): sequencing the most valuable type-strain genomes for metagenomic binning, comparative biology and taxonomic classification.</title>
        <authorList>
            <person name="Goeker M."/>
        </authorList>
    </citation>
    <scope>NUCLEOTIDE SEQUENCE [LARGE SCALE GENOMIC DNA]</scope>
    <source>
        <strain evidence="3 4">DSM 102255</strain>
    </source>
</reference>
<keyword evidence="4" id="KW-1185">Reference proteome</keyword>
<dbReference type="InterPro" id="IPR016047">
    <property type="entry name" value="M23ase_b-sheet_dom"/>
</dbReference>
<keyword evidence="1" id="KW-0732">Signal</keyword>
<accession>A0A841J1Q4</accession>
<evidence type="ECO:0000256" key="1">
    <source>
        <dbReference type="ARBA" id="ARBA00022729"/>
    </source>
</evidence>
<name>A0A841J1Q4_9SPHN</name>
<dbReference type="Pfam" id="PF01551">
    <property type="entry name" value="Peptidase_M23"/>
    <property type="match status" value="1"/>
</dbReference>
<comment type="caution">
    <text evidence="3">The sequence shown here is derived from an EMBL/GenBank/DDBJ whole genome shotgun (WGS) entry which is preliminary data.</text>
</comment>
<evidence type="ECO:0000259" key="2">
    <source>
        <dbReference type="Pfam" id="PF01551"/>
    </source>
</evidence>
<dbReference type="InterPro" id="IPR011055">
    <property type="entry name" value="Dup_hybrid_motif"/>
</dbReference>
<feature type="domain" description="M23ase beta-sheet core" evidence="2">
    <location>
        <begin position="364"/>
        <end position="459"/>
    </location>
</feature>
<dbReference type="Proteomes" id="UP000552700">
    <property type="component" value="Unassembled WGS sequence"/>
</dbReference>
<proteinExistence type="predicted"/>
<dbReference type="RefSeq" id="WP_184080066.1">
    <property type="nucleotide sequence ID" value="NZ_JACIJP010000002.1"/>
</dbReference>
<organism evidence="3 4">
    <name type="scientific">Sphingobium subterraneum</name>
    <dbReference type="NCBI Taxonomy" id="627688"/>
    <lineage>
        <taxon>Bacteria</taxon>
        <taxon>Pseudomonadati</taxon>
        <taxon>Pseudomonadota</taxon>
        <taxon>Alphaproteobacteria</taxon>
        <taxon>Sphingomonadales</taxon>
        <taxon>Sphingomonadaceae</taxon>
        <taxon>Sphingobium</taxon>
    </lineage>
</organism>
<dbReference type="EMBL" id="JACIJP010000002">
    <property type="protein sequence ID" value="MBB6124282.1"/>
    <property type="molecule type" value="Genomic_DNA"/>
</dbReference>
<dbReference type="CDD" id="cd12797">
    <property type="entry name" value="M23_peptidase"/>
    <property type="match status" value="1"/>
</dbReference>
<dbReference type="PANTHER" id="PTHR21666">
    <property type="entry name" value="PEPTIDASE-RELATED"/>
    <property type="match status" value="1"/>
</dbReference>
<keyword evidence="3" id="KW-0378">Hydrolase</keyword>
<evidence type="ECO:0000313" key="3">
    <source>
        <dbReference type="EMBL" id="MBB6124282.1"/>
    </source>
</evidence>
<dbReference type="AlphaFoldDB" id="A0A841J1Q4"/>
<gene>
    <name evidence="3" type="ORF">FHS92_002011</name>
</gene>
<dbReference type="Gene3D" id="3.10.450.350">
    <property type="match status" value="2"/>
</dbReference>
<dbReference type="InterPro" id="IPR050570">
    <property type="entry name" value="Cell_wall_metabolism_enzyme"/>
</dbReference>
<dbReference type="SUPFAM" id="SSF51261">
    <property type="entry name" value="Duplicated hybrid motif"/>
    <property type="match status" value="1"/>
</dbReference>
<dbReference type="Gene3D" id="2.70.70.10">
    <property type="entry name" value="Glucose Permease (Domain IIA)"/>
    <property type="match status" value="1"/>
</dbReference>
<protein>
    <submittedName>
        <fullName evidence="3">Murein DD-endopeptidase MepM/ murein hydrolase activator NlpD</fullName>
    </submittedName>
</protein>
<sequence length="507" mass="54043">MFQKAEFGQGGAGAVLWLARSQPSVPPRRVAVDWRDRVKYWAEDVNLVPDLGHNLGSLTWFRGLATCAALCFVAIKLTPDFGALPAAPLAVPSPSDYEEIRSQMVTPLALGADSGRHMAPTDAVAPLPQTPERPTLTLNAAIGAGDSFAHALSRAGVSSNDIEDVLARVGSDVSAGSLTPGTRLNITLGRRANRNVPRPLDALDFRARLDLAIALRRVDGVLQITRTPIRIDDTPLRIRGTVSDSLYRAARAAGATPATIQTYLRVIAQQISLDRIGPGDRFDIVVANRRAETGESEVGELLYGGLRMEGGKTLDMLKWTSDGRSQWFEASGVGARREGMGAPVSGHLTSSFGMRFHPILGYSRMHAGVDFGAPYGAPIYAVNDGVVAYAGRHGGHGNFVKLAHGGGLGTGYAHMSRIVAYAGERVRRGQVIGYVGSTGLSTGPHLHFEVYRNGATVNPQSVRFMQTAQITGRELMAFRARLAQLKSLSNGPAVAVIPASALKIASR</sequence>
<dbReference type="GO" id="GO:0004222">
    <property type="term" value="F:metalloendopeptidase activity"/>
    <property type="evidence" value="ECO:0007669"/>
    <property type="project" value="TreeGrafter"/>
</dbReference>